<dbReference type="GO" id="GO:0015891">
    <property type="term" value="P:siderophore transport"/>
    <property type="evidence" value="ECO:0007669"/>
    <property type="project" value="InterPro"/>
</dbReference>
<keyword evidence="11 14" id="KW-0472">Membrane</keyword>
<keyword evidence="13 14" id="KW-0998">Cell outer membrane</keyword>
<evidence type="ECO:0000256" key="16">
    <source>
        <dbReference type="SAM" id="SignalP"/>
    </source>
</evidence>
<dbReference type="Gene3D" id="2.170.130.10">
    <property type="entry name" value="TonB-dependent receptor, plug domain"/>
    <property type="match status" value="1"/>
</dbReference>
<reference evidence="20 21" key="3">
    <citation type="submission" date="2019-07" db="EMBL/GenBank/DDBJ databases">
        <title>Investigation of anaerobic lignin degradation for improved lignocellulosic biofuels.</title>
        <authorList>
            <person name="Deangelis K.PhD."/>
        </authorList>
    </citation>
    <scope>NUCLEOTIDE SEQUENCE [LARGE SCALE GENOMIC DNA]</scope>
    <source>
        <strain evidence="20 21">106R</strain>
    </source>
</reference>
<evidence type="ECO:0000256" key="2">
    <source>
        <dbReference type="ARBA" id="ARBA00009810"/>
    </source>
</evidence>
<keyword evidence="9" id="KW-0406">Ion transport</keyword>
<dbReference type="InterPro" id="IPR037066">
    <property type="entry name" value="Plug_dom_sf"/>
</dbReference>
<evidence type="ECO:0000256" key="1">
    <source>
        <dbReference type="ARBA" id="ARBA00004571"/>
    </source>
</evidence>
<dbReference type="GO" id="GO:0038023">
    <property type="term" value="F:signaling receptor activity"/>
    <property type="evidence" value="ECO:0007669"/>
    <property type="project" value="InterPro"/>
</dbReference>
<dbReference type="InterPro" id="IPR012910">
    <property type="entry name" value="Plug_dom"/>
</dbReference>
<dbReference type="CDD" id="cd01347">
    <property type="entry name" value="ligand_gated_channel"/>
    <property type="match status" value="1"/>
</dbReference>
<dbReference type="PROSITE" id="PS52016">
    <property type="entry name" value="TONB_DEPENDENT_REC_3"/>
    <property type="match status" value="1"/>
</dbReference>
<dbReference type="GO" id="GO:0015344">
    <property type="term" value="F:siderophore uptake transmembrane transporter activity"/>
    <property type="evidence" value="ECO:0007669"/>
    <property type="project" value="TreeGrafter"/>
</dbReference>
<comment type="similarity">
    <text evidence="2 14 15">Belongs to the TonB-dependent receptor family.</text>
</comment>
<dbReference type="EMBL" id="VFMJ01000001">
    <property type="protein sequence ID" value="TQI83227.1"/>
    <property type="molecule type" value="Genomic_DNA"/>
</dbReference>
<keyword evidence="4 14" id="KW-1134">Transmembrane beta strand</keyword>
<evidence type="ECO:0000313" key="19">
    <source>
        <dbReference type="EMBL" id="SAY44311.1"/>
    </source>
</evidence>
<feature type="domain" description="TonB-dependent receptor-like beta-barrel" evidence="17">
    <location>
        <begin position="252"/>
        <end position="693"/>
    </location>
</feature>
<dbReference type="Pfam" id="PF07715">
    <property type="entry name" value="Plug"/>
    <property type="match status" value="1"/>
</dbReference>
<keyword evidence="10 15" id="KW-0798">TonB box</keyword>
<accession>A0A1C3HGZ0</accession>
<evidence type="ECO:0000256" key="14">
    <source>
        <dbReference type="PROSITE-ProRule" id="PRU01360"/>
    </source>
</evidence>
<keyword evidence="6 14" id="KW-0812">Transmembrane</keyword>
<feature type="signal peptide" evidence="16">
    <location>
        <begin position="1"/>
        <end position="38"/>
    </location>
</feature>
<evidence type="ECO:0000256" key="3">
    <source>
        <dbReference type="ARBA" id="ARBA00022448"/>
    </source>
</evidence>
<evidence type="ECO:0000313" key="21">
    <source>
        <dbReference type="Proteomes" id="UP000320710"/>
    </source>
</evidence>
<evidence type="ECO:0000313" key="20">
    <source>
        <dbReference type="EMBL" id="TQI83227.1"/>
    </source>
</evidence>
<evidence type="ECO:0000259" key="17">
    <source>
        <dbReference type="Pfam" id="PF00593"/>
    </source>
</evidence>
<dbReference type="Gene3D" id="2.40.170.20">
    <property type="entry name" value="TonB-dependent receptor, beta-barrel domain"/>
    <property type="match status" value="1"/>
</dbReference>
<dbReference type="SUPFAM" id="SSF56935">
    <property type="entry name" value="Porins"/>
    <property type="match status" value="1"/>
</dbReference>
<dbReference type="AlphaFoldDB" id="A0A1C3HGZ0"/>
<evidence type="ECO:0000256" key="12">
    <source>
        <dbReference type="ARBA" id="ARBA00023170"/>
    </source>
</evidence>
<keyword evidence="7 16" id="KW-0732">Signal</keyword>
<dbReference type="InterPro" id="IPR036942">
    <property type="entry name" value="Beta-barrel_TonB_sf"/>
</dbReference>
<comment type="subcellular location">
    <subcellularLocation>
        <location evidence="1 14">Cell outer membrane</location>
        <topology evidence="1 14">Multi-pass membrane protein</topology>
    </subcellularLocation>
</comment>
<keyword evidence="5" id="KW-0410">Iron transport</keyword>
<evidence type="ECO:0000256" key="13">
    <source>
        <dbReference type="ARBA" id="ARBA00023237"/>
    </source>
</evidence>
<evidence type="ECO:0000259" key="18">
    <source>
        <dbReference type="Pfam" id="PF07715"/>
    </source>
</evidence>
<feature type="chain" id="PRO_5040570891" evidence="16">
    <location>
        <begin position="39"/>
        <end position="724"/>
    </location>
</feature>
<evidence type="ECO:0000256" key="5">
    <source>
        <dbReference type="ARBA" id="ARBA00022496"/>
    </source>
</evidence>
<dbReference type="Pfam" id="PF00593">
    <property type="entry name" value="TonB_dep_Rec_b-barrel"/>
    <property type="match status" value="1"/>
</dbReference>
<sequence>MSEQPKNTANQPLRHPAKAHASTLLLTSAMLLVPGAQAETDNVERDITVVAGVQESVTAPLQGIVAKESAAGTKSAAPLVKTPQAITVVTRDQMDQQDAASVAQALRYSSGVVAEYRGTSNRSDEVIVRGFRYAPKYLDGLSYQSGQIDPWLLERVEVVRGPASVLYGQANPGGLVAMTSKRPVVQAIRKLQLSAGNLHQGEAAFDFGGALDEDAKLLYRLNGIAGTKETGIKDHKEKRFAIAPALTYIANEDTTFTLLTSYQKEPENGYRNFLPTSGVAIKSSAGYLPYDFNVSDPGFNQARREQTSFGYIFEHYINDVFSFQQNMRYTTVDERYKYLVFMSQAKNSTLLQRRPQKDIVKSHELGLDNQLKAQFSTGDVEHSVLTGLDYKWSKVNTQNWRGDSAGYFLDWTRPVYGMPVNESALPKVTDNRKVLDQLGVYLQDQMSYGGWNLLLSLRNDWTELRTQDMLRSSDSQQNDTKLTGRSGLLYAFDNGIAPYISYSTSFEPNLDTGAPGTDPFKPTTGEQTEIGVKFQPKNGNTLVTLALFDLTQKNVSSTNPVTKYKEQIGKVRSKGLEAEVHSQLTPAIELMAAYTYTDIVTKETYVDDQRGKTLVMVPTHAASAWGTYSFLQGPLKGLSTGAGVRYSGASQGDATNTYKVPAFTLYDWMARYELGEVAPSLAGAALQVNVNNLTDKHYVSSCGGVDACFYGSGRTVTATVSYSW</sequence>
<evidence type="ECO:0000256" key="7">
    <source>
        <dbReference type="ARBA" id="ARBA00022729"/>
    </source>
</evidence>
<evidence type="ECO:0000256" key="9">
    <source>
        <dbReference type="ARBA" id="ARBA00023065"/>
    </source>
</evidence>
<name>A0A1C3HGZ0_SERMA</name>
<protein>
    <submittedName>
        <fullName evidence="19">Ferrichrome-iron receptor</fullName>
    </submittedName>
    <submittedName>
        <fullName evidence="20">Iron complex outermembrane receptor protein</fullName>
    </submittedName>
</protein>
<evidence type="ECO:0000256" key="6">
    <source>
        <dbReference type="ARBA" id="ARBA00022692"/>
    </source>
</evidence>
<evidence type="ECO:0000256" key="8">
    <source>
        <dbReference type="ARBA" id="ARBA00023004"/>
    </source>
</evidence>
<organism evidence="19">
    <name type="scientific">Serratia marcescens</name>
    <dbReference type="NCBI Taxonomy" id="615"/>
    <lineage>
        <taxon>Bacteria</taxon>
        <taxon>Pseudomonadati</taxon>
        <taxon>Pseudomonadota</taxon>
        <taxon>Gammaproteobacteria</taxon>
        <taxon>Enterobacterales</taxon>
        <taxon>Yersiniaceae</taxon>
        <taxon>Serratia</taxon>
    </lineage>
</organism>
<dbReference type="InterPro" id="IPR000531">
    <property type="entry name" value="Beta-barrel_TonB"/>
</dbReference>
<dbReference type="PANTHER" id="PTHR32552:SF68">
    <property type="entry name" value="FERRICHROME OUTER MEMBRANE TRANSPORTER_PHAGE RECEPTOR"/>
    <property type="match status" value="1"/>
</dbReference>
<dbReference type="InterPro" id="IPR010105">
    <property type="entry name" value="TonB_sidphr_rcpt"/>
</dbReference>
<keyword evidence="3 14" id="KW-0813">Transport</keyword>
<dbReference type="InterPro" id="IPR039426">
    <property type="entry name" value="TonB-dep_rcpt-like"/>
</dbReference>
<evidence type="ECO:0000256" key="15">
    <source>
        <dbReference type="RuleBase" id="RU003357"/>
    </source>
</evidence>
<evidence type="ECO:0000256" key="10">
    <source>
        <dbReference type="ARBA" id="ARBA00023077"/>
    </source>
</evidence>
<evidence type="ECO:0000256" key="4">
    <source>
        <dbReference type="ARBA" id="ARBA00022452"/>
    </source>
</evidence>
<reference evidence="20 21" key="2">
    <citation type="submission" date="2019-06" db="EMBL/GenBank/DDBJ databases">
        <authorList>
            <person name="Deangelis K."/>
            <person name="Huntemann M."/>
            <person name="Clum A."/>
            <person name="Pillay M."/>
            <person name="Palaniappan K."/>
            <person name="Varghese N."/>
            <person name="Mikhailova N."/>
            <person name="Stamatis D."/>
            <person name="Reddy T."/>
            <person name="Daum C."/>
            <person name="Shapiro N."/>
            <person name="Ivanova N."/>
            <person name="Kyrpides N."/>
            <person name="Woyke T."/>
        </authorList>
    </citation>
    <scope>NUCLEOTIDE SEQUENCE [LARGE SCALE GENOMIC DNA]</scope>
    <source>
        <strain evidence="20 21">106R</strain>
    </source>
</reference>
<dbReference type="NCBIfam" id="TIGR01783">
    <property type="entry name" value="TonB-siderophor"/>
    <property type="match status" value="1"/>
</dbReference>
<keyword evidence="8" id="KW-0408">Iron</keyword>
<dbReference type="FunFam" id="2.170.130.10:FF:000001">
    <property type="entry name" value="Catecholate siderophore TonB-dependent receptor"/>
    <property type="match status" value="1"/>
</dbReference>
<feature type="domain" description="TonB-dependent receptor plug" evidence="18">
    <location>
        <begin position="79"/>
        <end position="174"/>
    </location>
</feature>
<reference evidence="19" key="1">
    <citation type="submission" date="2016-05" db="EMBL/GenBank/DDBJ databases">
        <authorList>
            <person name="Cock P.J.A."/>
            <person name="Cock P.J.A."/>
        </authorList>
    </citation>
    <scope>NUCLEOTIDE SEQUENCE</scope>
    <source>
        <strain evidence="19">PWN146_assembly</strain>
    </source>
</reference>
<gene>
    <name evidence="19" type="primary">fhuA_6</name>
    <name evidence="20" type="ORF">FHU12_0693</name>
    <name evidence="19" type="ORF">PWN146_03019</name>
</gene>
<evidence type="ECO:0000256" key="11">
    <source>
        <dbReference type="ARBA" id="ARBA00023136"/>
    </source>
</evidence>
<dbReference type="GO" id="GO:0009279">
    <property type="term" value="C:cell outer membrane"/>
    <property type="evidence" value="ECO:0007669"/>
    <property type="project" value="UniProtKB-SubCell"/>
</dbReference>
<dbReference type="Proteomes" id="UP000320710">
    <property type="component" value="Unassembled WGS sequence"/>
</dbReference>
<keyword evidence="12 19" id="KW-0675">Receptor</keyword>
<dbReference type="RefSeq" id="WP_141967428.1">
    <property type="nucleotide sequence ID" value="NZ_CAMKOO010000010.1"/>
</dbReference>
<dbReference type="EMBL" id="LT575490">
    <property type="protein sequence ID" value="SAY44311.1"/>
    <property type="molecule type" value="Genomic_DNA"/>
</dbReference>
<dbReference type="PANTHER" id="PTHR32552">
    <property type="entry name" value="FERRICHROME IRON RECEPTOR-RELATED"/>
    <property type="match status" value="1"/>
</dbReference>
<proteinExistence type="inferred from homology"/>